<dbReference type="PANTHER" id="PTHR15462:SF8">
    <property type="entry name" value="SERINE PROTEASE"/>
    <property type="match status" value="1"/>
</dbReference>
<evidence type="ECO:0000256" key="2">
    <source>
        <dbReference type="SAM" id="SignalP"/>
    </source>
</evidence>
<evidence type="ECO:0000256" key="1">
    <source>
        <dbReference type="ARBA" id="ARBA00022729"/>
    </source>
</evidence>
<organism evidence="3 4">
    <name type="scientific">Schumannella soli</name>
    <dbReference type="NCBI Taxonomy" id="2590779"/>
    <lineage>
        <taxon>Bacteria</taxon>
        <taxon>Bacillati</taxon>
        <taxon>Actinomycetota</taxon>
        <taxon>Actinomycetes</taxon>
        <taxon>Micrococcales</taxon>
        <taxon>Microbacteriaceae</taxon>
        <taxon>Schumannella</taxon>
    </lineage>
</organism>
<dbReference type="RefSeq" id="WP_141164176.1">
    <property type="nucleotide sequence ID" value="NZ_VHQG01000004.1"/>
</dbReference>
<dbReference type="PANTHER" id="PTHR15462">
    <property type="entry name" value="SERINE PROTEASE"/>
    <property type="match status" value="1"/>
</dbReference>
<dbReference type="Proteomes" id="UP000316252">
    <property type="component" value="Unassembled WGS sequence"/>
</dbReference>
<accession>A0A506Y0Q4</accession>
<reference evidence="3 4" key="1">
    <citation type="submission" date="2019-06" db="EMBL/GenBank/DDBJ databases">
        <authorList>
            <person name="Li F."/>
        </authorList>
    </citation>
    <scope>NUCLEOTIDE SEQUENCE [LARGE SCALE GENOMIC DNA]</scope>
    <source>
        <strain evidence="3 4">10F1D-1</strain>
    </source>
</reference>
<proteinExistence type="predicted"/>
<dbReference type="OrthoDB" id="5121599at2"/>
<evidence type="ECO:0000313" key="3">
    <source>
        <dbReference type="EMBL" id="TPW74538.1"/>
    </source>
</evidence>
<dbReference type="SUPFAM" id="SSF50494">
    <property type="entry name" value="Trypsin-like serine proteases"/>
    <property type="match status" value="1"/>
</dbReference>
<protein>
    <recommendedName>
        <fullName evidence="5">Peptidase</fullName>
    </recommendedName>
</protein>
<gene>
    <name evidence="3" type="ORF">FJ657_13130</name>
</gene>
<evidence type="ECO:0008006" key="5">
    <source>
        <dbReference type="Google" id="ProtNLM"/>
    </source>
</evidence>
<dbReference type="InterPro" id="IPR043504">
    <property type="entry name" value="Peptidase_S1_PA_chymotrypsin"/>
</dbReference>
<dbReference type="AlphaFoldDB" id="A0A506Y0Q4"/>
<keyword evidence="4" id="KW-1185">Reference proteome</keyword>
<keyword evidence="1 2" id="KW-0732">Signal</keyword>
<dbReference type="EMBL" id="VHQG01000004">
    <property type="protein sequence ID" value="TPW74538.1"/>
    <property type="molecule type" value="Genomic_DNA"/>
</dbReference>
<sequence length="318" mass="31865">MTTTRFRIGATTAALLLGGAAFAAGATSAQAEPAAADASAQVAHYAVPSTKAATAATYWSADRMRAATPADALISTGERTASTAAPAQGKAVTYSVNAVSPKAGSPAPVSHIGKVFFTLGGSDYVCSGNSISSSNGSVVATAGHCVNEGPGDFATNWVFVPAYDNGSAPYGQFTATDLFTTNQWADDGDITYDTGFAVVSGNGNLADEVGASPVSFNQSRGLGYTSYGYPAASPFNGETLKSCTDSSASDDPFGQSESQGIDCDMTGGSSGGPWFIGSGAGGTQNSINSFGYDGVANTMFGPYWGSAIQSAYQAASAA</sequence>
<dbReference type="InterPro" id="IPR050966">
    <property type="entry name" value="Glutamyl_endopeptidase"/>
</dbReference>
<dbReference type="Gene3D" id="2.40.10.10">
    <property type="entry name" value="Trypsin-like serine proteases"/>
    <property type="match status" value="2"/>
</dbReference>
<comment type="caution">
    <text evidence="3">The sequence shown here is derived from an EMBL/GenBank/DDBJ whole genome shotgun (WGS) entry which is preliminary data.</text>
</comment>
<dbReference type="InterPro" id="IPR009003">
    <property type="entry name" value="Peptidase_S1_PA"/>
</dbReference>
<name>A0A506Y0Q4_9MICO</name>
<feature type="chain" id="PRO_5021233317" description="Peptidase" evidence="2">
    <location>
        <begin position="24"/>
        <end position="318"/>
    </location>
</feature>
<feature type="signal peptide" evidence="2">
    <location>
        <begin position="1"/>
        <end position="23"/>
    </location>
</feature>
<evidence type="ECO:0000313" key="4">
    <source>
        <dbReference type="Proteomes" id="UP000316252"/>
    </source>
</evidence>